<dbReference type="PANTHER" id="PTHR42791:SF1">
    <property type="entry name" value="N-ACETYLTRANSFERASE DOMAIN-CONTAINING PROTEIN"/>
    <property type="match status" value="1"/>
</dbReference>
<sequence>MRVREAVRAEASTMAEVLVRAFDADPVMGWVFADPEQRRRVYPRMMAALIKYSYLHRGGCQVAGADGATAGVALWVPPGREKVALWRQLLAGAAMLASAGPGQFFRISRRGARLEAAVKAAHPREPHWYLAVLGTEPRAQGTGVGGTLLRARLAECDRDGLPAYLECIESNVPYYERFGFTLISDIPLPDGGPTLHGMWRA</sequence>
<dbReference type="InterPro" id="IPR052523">
    <property type="entry name" value="Trichothecene_AcTrans"/>
</dbReference>
<evidence type="ECO:0000313" key="3">
    <source>
        <dbReference type="Proteomes" id="UP001501747"/>
    </source>
</evidence>
<keyword evidence="3" id="KW-1185">Reference proteome</keyword>
<organism evidence="2 3">
    <name type="scientific">Allokutzneria multivorans</name>
    <dbReference type="NCBI Taxonomy" id="1142134"/>
    <lineage>
        <taxon>Bacteria</taxon>
        <taxon>Bacillati</taxon>
        <taxon>Actinomycetota</taxon>
        <taxon>Actinomycetes</taxon>
        <taxon>Pseudonocardiales</taxon>
        <taxon>Pseudonocardiaceae</taxon>
        <taxon>Allokutzneria</taxon>
    </lineage>
</organism>
<proteinExistence type="predicted"/>
<evidence type="ECO:0000313" key="2">
    <source>
        <dbReference type="EMBL" id="GAA4017264.1"/>
    </source>
</evidence>
<dbReference type="InterPro" id="IPR000182">
    <property type="entry name" value="GNAT_dom"/>
</dbReference>
<feature type="domain" description="N-acetyltransferase" evidence="1">
    <location>
        <begin position="1"/>
        <end position="201"/>
    </location>
</feature>
<comment type="caution">
    <text evidence="2">The sequence shown here is derived from an EMBL/GenBank/DDBJ whole genome shotgun (WGS) entry which is preliminary data.</text>
</comment>
<accession>A0ABP7SWM5</accession>
<dbReference type="Pfam" id="PF00583">
    <property type="entry name" value="Acetyltransf_1"/>
    <property type="match status" value="1"/>
</dbReference>
<name>A0ABP7SWM5_9PSEU</name>
<dbReference type="PROSITE" id="PS51186">
    <property type="entry name" value="GNAT"/>
    <property type="match status" value="1"/>
</dbReference>
<dbReference type="Proteomes" id="UP001501747">
    <property type="component" value="Unassembled WGS sequence"/>
</dbReference>
<reference evidence="3" key="1">
    <citation type="journal article" date="2019" name="Int. J. Syst. Evol. Microbiol.">
        <title>The Global Catalogue of Microorganisms (GCM) 10K type strain sequencing project: providing services to taxonomists for standard genome sequencing and annotation.</title>
        <authorList>
            <consortium name="The Broad Institute Genomics Platform"/>
            <consortium name="The Broad Institute Genome Sequencing Center for Infectious Disease"/>
            <person name="Wu L."/>
            <person name="Ma J."/>
        </authorList>
    </citation>
    <scope>NUCLEOTIDE SEQUENCE [LARGE SCALE GENOMIC DNA]</scope>
    <source>
        <strain evidence="3">JCM 17342</strain>
    </source>
</reference>
<dbReference type="EMBL" id="BAABAL010000017">
    <property type="protein sequence ID" value="GAA4017264.1"/>
    <property type="molecule type" value="Genomic_DNA"/>
</dbReference>
<dbReference type="Gene3D" id="3.40.630.30">
    <property type="match status" value="1"/>
</dbReference>
<dbReference type="PANTHER" id="PTHR42791">
    <property type="entry name" value="GNAT FAMILY ACETYLTRANSFERASE"/>
    <property type="match status" value="1"/>
</dbReference>
<protein>
    <submittedName>
        <fullName evidence="2">GNAT family N-acetyltransferase</fullName>
    </submittedName>
</protein>
<dbReference type="SUPFAM" id="SSF55729">
    <property type="entry name" value="Acyl-CoA N-acyltransferases (Nat)"/>
    <property type="match status" value="1"/>
</dbReference>
<gene>
    <name evidence="2" type="ORF">GCM10022247_45650</name>
</gene>
<dbReference type="RefSeq" id="WP_344878008.1">
    <property type="nucleotide sequence ID" value="NZ_BAABAL010000017.1"/>
</dbReference>
<dbReference type="InterPro" id="IPR016181">
    <property type="entry name" value="Acyl_CoA_acyltransferase"/>
</dbReference>
<evidence type="ECO:0000259" key="1">
    <source>
        <dbReference type="PROSITE" id="PS51186"/>
    </source>
</evidence>